<dbReference type="AlphaFoldDB" id="A0A0F9TPZ3"/>
<protein>
    <submittedName>
        <fullName evidence="1">Uncharacterized protein</fullName>
    </submittedName>
</protein>
<accession>A0A0F9TPZ3</accession>
<organism evidence="1">
    <name type="scientific">marine sediment metagenome</name>
    <dbReference type="NCBI Taxonomy" id="412755"/>
    <lineage>
        <taxon>unclassified sequences</taxon>
        <taxon>metagenomes</taxon>
        <taxon>ecological metagenomes</taxon>
    </lineage>
</organism>
<reference evidence="1" key="1">
    <citation type="journal article" date="2015" name="Nature">
        <title>Complex archaea that bridge the gap between prokaryotes and eukaryotes.</title>
        <authorList>
            <person name="Spang A."/>
            <person name="Saw J.H."/>
            <person name="Jorgensen S.L."/>
            <person name="Zaremba-Niedzwiedzka K."/>
            <person name="Martijn J."/>
            <person name="Lind A.E."/>
            <person name="van Eijk R."/>
            <person name="Schleper C."/>
            <person name="Guy L."/>
            <person name="Ettema T.J."/>
        </authorList>
    </citation>
    <scope>NUCLEOTIDE SEQUENCE</scope>
</reference>
<gene>
    <name evidence="1" type="ORF">LCGC14_0319920</name>
</gene>
<proteinExistence type="predicted"/>
<sequence length="72" mass="8194">MVPNIKLKTEIEVTVESEMRWAVVWTSRLKPDDNHDFSDAHVMAMFNEKSKADAFCEDQCPTSGLVIYMGAE</sequence>
<name>A0A0F9TPZ3_9ZZZZ</name>
<evidence type="ECO:0000313" key="1">
    <source>
        <dbReference type="EMBL" id="KKN81379.1"/>
    </source>
</evidence>
<comment type="caution">
    <text evidence="1">The sequence shown here is derived from an EMBL/GenBank/DDBJ whole genome shotgun (WGS) entry which is preliminary data.</text>
</comment>
<dbReference type="EMBL" id="LAZR01000215">
    <property type="protein sequence ID" value="KKN81379.1"/>
    <property type="molecule type" value="Genomic_DNA"/>
</dbReference>